<accession>A0A9D1GDU6</accession>
<keyword evidence="1" id="KW-0175">Coiled coil</keyword>
<dbReference type="AlphaFoldDB" id="A0A9D1GDU6"/>
<name>A0A9D1GDU6_9BACT</name>
<keyword evidence="2" id="KW-1133">Transmembrane helix</keyword>
<reference evidence="3" key="1">
    <citation type="submission" date="2020-10" db="EMBL/GenBank/DDBJ databases">
        <authorList>
            <person name="Gilroy R."/>
        </authorList>
    </citation>
    <scope>NUCLEOTIDE SEQUENCE</scope>
    <source>
        <strain evidence="3">21143</strain>
    </source>
</reference>
<feature type="transmembrane region" description="Helical" evidence="2">
    <location>
        <begin position="6"/>
        <end position="29"/>
    </location>
</feature>
<keyword evidence="2" id="KW-0812">Transmembrane</keyword>
<gene>
    <name evidence="3" type="ORF">IAD06_04615</name>
</gene>
<feature type="coiled-coil region" evidence="1">
    <location>
        <begin position="40"/>
        <end position="187"/>
    </location>
</feature>
<dbReference type="EMBL" id="DVKT01000034">
    <property type="protein sequence ID" value="HIT39302.1"/>
    <property type="molecule type" value="Genomic_DNA"/>
</dbReference>
<dbReference type="Proteomes" id="UP000886722">
    <property type="component" value="Unassembled WGS sequence"/>
</dbReference>
<reference evidence="3" key="2">
    <citation type="journal article" date="2021" name="PeerJ">
        <title>Extensive microbial diversity within the chicken gut microbiome revealed by metagenomics and culture.</title>
        <authorList>
            <person name="Gilroy R."/>
            <person name="Ravi A."/>
            <person name="Getino M."/>
            <person name="Pursley I."/>
            <person name="Horton D.L."/>
            <person name="Alikhan N.F."/>
            <person name="Baker D."/>
            <person name="Gharbi K."/>
            <person name="Hall N."/>
            <person name="Watson M."/>
            <person name="Adriaenssens E.M."/>
            <person name="Foster-Nyarko E."/>
            <person name="Jarju S."/>
            <person name="Secka A."/>
            <person name="Antonio M."/>
            <person name="Oren A."/>
            <person name="Chaudhuri R.R."/>
            <person name="La Ragione R."/>
            <person name="Hildebrand F."/>
            <person name="Pallen M.J."/>
        </authorList>
    </citation>
    <scope>NUCLEOTIDE SEQUENCE</scope>
    <source>
        <strain evidence="3">21143</strain>
    </source>
</reference>
<keyword evidence="2" id="KW-0472">Membrane</keyword>
<proteinExistence type="predicted"/>
<evidence type="ECO:0000256" key="2">
    <source>
        <dbReference type="SAM" id="Phobius"/>
    </source>
</evidence>
<evidence type="ECO:0000313" key="3">
    <source>
        <dbReference type="EMBL" id="HIT39302.1"/>
    </source>
</evidence>
<sequence length="298" mass="35357">MKKQVSIIWLIISAVLIILTGALLAYVYWQRSEMRNFKEHINIENEREKLEEEYTAIFQEYRQYENNRVWINNDSLIQKLDREKTRVQRLLEELRNRKNIDALTIDSLHKELQCLRNNIKIYQTTIDSLNRENRQLKAEKNDALSRYQKATREADQLQKDNYELNEKVNLAARLEAINIEIRTLNKRGRKSTDKDKVSRLKINFSIARNTMAPTGEKRVYVCIKKPDGTTLVKDRGNTFFLAGKEYYYSLQQIIDYTGNNEKMYFTWQVEEYLPSGLYRIDIFADNQLIGAESFSLND</sequence>
<organism evidence="3 4">
    <name type="scientific">Candidatus Caccoplasma intestinavium</name>
    <dbReference type="NCBI Taxonomy" id="2840716"/>
    <lineage>
        <taxon>Bacteria</taxon>
        <taxon>Pseudomonadati</taxon>
        <taxon>Bacteroidota</taxon>
        <taxon>Bacteroidia</taxon>
        <taxon>Bacteroidales</taxon>
        <taxon>Bacteroidaceae</taxon>
        <taxon>Bacteroidaceae incertae sedis</taxon>
        <taxon>Candidatus Caccoplasma</taxon>
    </lineage>
</organism>
<evidence type="ECO:0000256" key="1">
    <source>
        <dbReference type="SAM" id="Coils"/>
    </source>
</evidence>
<evidence type="ECO:0000313" key="4">
    <source>
        <dbReference type="Proteomes" id="UP000886722"/>
    </source>
</evidence>
<protein>
    <submittedName>
        <fullName evidence="3">Uncharacterized protein</fullName>
    </submittedName>
</protein>
<comment type="caution">
    <text evidence="3">The sequence shown here is derived from an EMBL/GenBank/DDBJ whole genome shotgun (WGS) entry which is preliminary data.</text>
</comment>